<dbReference type="EMBL" id="FJVC01000151">
    <property type="protein sequence ID" value="CZT43838.1"/>
    <property type="molecule type" value="Genomic_DNA"/>
</dbReference>
<gene>
    <name evidence="2" type="ORF">RSE6_03931</name>
</gene>
<feature type="compositionally biased region" description="Basic and acidic residues" evidence="1">
    <location>
        <begin position="136"/>
        <end position="149"/>
    </location>
</feature>
<feature type="compositionally biased region" description="Basic and acidic residues" evidence="1">
    <location>
        <begin position="1"/>
        <end position="13"/>
    </location>
</feature>
<reference evidence="3" key="1">
    <citation type="submission" date="2016-03" db="EMBL/GenBank/DDBJ databases">
        <authorList>
            <person name="Guldener U."/>
        </authorList>
    </citation>
    <scope>NUCLEOTIDE SEQUENCE [LARGE SCALE GENOMIC DNA]</scope>
</reference>
<feature type="region of interest" description="Disordered" evidence="1">
    <location>
        <begin position="99"/>
        <end position="211"/>
    </location>
</feature>
<protein>
    <submittedName>
        <fullName evidence="2">Uncharacterized protein</fullName>
    </submittedName>
</protein>
<name>A0A1E1M404_RHYSE</name>
<sequence>MSRLKREDAHQPLKSEGSTNPNEKDRTGRYAIFKRPGKCNSAQSAFLCNVLMDENTYQFRRPFMHFDCKTHGVTITLNSMMLRSYSCVYGSSEVVHHQPKGNGSFHTHPLQSPATKNSRDDSLLTATGTAQASSMRRRDCHEYVTEHEAQTQQGVPNHSLTLGSGGFSPDERADEVELPAPFSLEEWKRKDLLRPGYPSHGTRKTGGEEEQ</sequence>
<accession>A0A1E1M404</accession>
<feature type="compositionally biased region" description="Polar residues" evidence="1">
    <location>
        <begin position="150"/>
        <end position="162"/>
    </location>
</feature>
<evidence type="ECO:0000313" key="3">
    <source>
        <dbReference type="Proteomes" id="UP000177625"/>
    </source>
</evidence>
<feature type="compositionally biased region" description="Polar residues" evidence="1">
    <location>
        <begin position="124"/>
        <end position="134"/>
    </location>
</feature>
<proteinExistence type="predicted"/>
<feature type="region of interest" description="Disordered" evidence="1">
    <location>
        <begin position="1"/>
        <end position="27"/>
    </location>
</feature>
<evidence type="ECO:0000313" key="2">
    <source>
        <dbReference type="EMBL" id="CZT43838.1"/>
    </source>
</evidence>
<keyword evidence="3" id="KW-1185">Reference proteome</keyword>
<dbReference type="AlphaFoldDB" id="A0A1E1M404"/>
<evidence type="ECO:0000256" key="1">
    <source>
        <dbReference type="SAM" id="MobiDB-lite"/>
    </source>
</evidence>
<dbReference type="Proteomes" id="UP000177625">
    <property type="component" value="Unassembled WGS sequence"/>
</dbReference>
<organism evidence="2 3">
    <name type="scientific">Rhynchosporium secalis</name>
    <name type="common">Barley scald fungus</name>
    <dbReference type="NCBI Taxonomy" id="38038"/>
    <lineage>
        <taxon>Eukaryota</taxon>
        <taxon>Fungi</taxon>
        <taxon>Dikarya</taxon>
        <taxon>Ascomycota</taxon>
        <taxon>Pezizomycotina</taxon>
        <taxon>Leotiomycetes</taxon>
        <taxon>Helotiales</taxon>
        <taxon>Ploettnerulaceae</taxon>
        <taxon>Rhynchosporium</taxon>
    </lineage>
</organism>